<dbReference type="InterPro" id="IPR012938">
    <property type="entry name" value="Glc/Sorbosone_DH"/>
</dbReference>
<proteinExistence type="predicted"/>
<keyword evidence="3" id="KW-1185">Reference proteome</keyword>
<accession>G0GE99</accession>
<dbReference type="OrthoDB" id="9770043at2"/>
<dbReference type="SUPFAM" id="SSF50952">
    <property type="entry name" value="Soluble quinoprotein glucose dehydrogenase"/>
    <property type="match status" value="1"/>
</dbReference>
<dbReference type="PANTHER" id="PTHR19328">
    <property type="entry name" value="HEDGEHOG-INTERACTING PROTEIN"/>
    <property type="match status" value="1"/>
</dbReference>
<name>G0GE99_WINT7</name>
<dbReference type="Proteomes" id="UP000007254">
    <property type="component" value="Chromosome"/>
</dbReference>
<dbReference type="EMBL" id="CP002903">
    <property type="protein sequence ID" value="AEJ61452.1"/>
    <property type="molecule type" value="Genomic_DNA"/>
</dbReference>
<sequence>MNIRWIIVVSLLIEGSVLLAAEEGLLVRSEEETFLLVQTPHTFSHPWGMAVLPDGRLLITEREGNLWLVDREEKVRITGTPAVRATGQGGLLDVEVDPAFPEEPYIYLTFSAPGAGDTSGTALARARLSGTSLEDVRILWEMERKTSSGRHFGSRLAWAPDGTLFVSTGERGERDRAQDPSDTAGKILRFNRDGSIPSDNPFVGRTGFHPAIYSLGHRNVQGLAVHPETGILWAHEHGPFGGDEVNIVLPGRNYGWPVITYGKEYGTRAPIGEGTHKPGMEQPVIYWSPSIAPSGMLFYTGDAFPRWKGDLFIGALAGTHLRRLVLKGDDLVHEEVLLKDTVGRVRDVAQDPAGRILLLTDHPNGRLYVLEPPAR</sequence>
<dbReference type="InterPro" id="IPR011041">
    <property type="entry name" value="Quinoprot_gluc/sorb_DH_b-prop"/>
</dbReference>
<evidence type="ECO:0000259" key="1">
    <source>
        <dbReference type="Pfam" id="PF07995"/>
    </source>
</evidence>
<dbReference type="InterPro" id="IPR011042">
    <property type="entry name" value="6-blade_b-propeller_TolB-like"/>
</dbReference>
<gene>
    <name evidence="2" type="ordered locus">Spith_1180</name>
</gene>
<reference evidence="2 3" key="1">
    <citation type="submission" date="2011-06" db="EMBL/GenBank/DDBJ databases">
        <title>The complete genome of Spirochaeta thermophila DSM 6578.</title>
        <authorList>
            <consortium name="US DOE Joint Genome Institute (JGI-PGF)"/>
            <person name="Lucas S."/>
            <person name="Lapidus A."/>
            <person name="Bruce D."/>
            <person name="Goodwin L."/>
            <person name="Pitluck S."/>
            <person name="Peters L."/>
            <person name="Kyrpides N."/>
            <person name="Mavromatis K."/>
            <person name="Ivanova N."/>
            <person name="Mikailova N."/>
            <person name="Pagani I."/>
            <person name="Chertkov O."/>
            <person name="Detter J.C."/>
            <person name="Tapia R."/>
            <person name="Han C."/>
            <person name="Land M."/>
            <person name="Hauser L."/>
            <person name="Markowitz V."/>
            <person name="Cheng J.-F."/>
            <person name="Hugenholtz P."/>
            <person name="Woyke T."/>
            <person name="Wu D."/>
            <person name="Spring S."/>
            <person name="Merkhoffer B."/>
            <person name="Schneider S."/>
            <person name="Klenk H.-P."/>
            <person name="Eisen J.A."/>
        </authorList>
    </citation>
    <scope>NUCLEOTIDE SEQUENCE [LARGE SCALE GENOMIC DNA]</scope>
    <source>
        <strain evidence="3">ATCC 700085 / DSM 6578 / Z-1203</strain>
    </source>
</reference>
<dbReference type="AlphaFoldDB" id="G0GE99"/>
<evidence type="ECO:0000313" key="2">
    <source>
        <dbReference type="EMBL" id="AEJ61452.1"/>
    </source>
</evidence>
<dbReference type="Gene3D" id="2.120.10.30">
    <property type="entry name" value="TolB, C-terminal domain"/>
    <property type="match status" value="1"/>
</dbReference>
<dbReference type="STRING" id="869211.Spith_1180"/>
<organism evidence="2 3">
    <name type="scientific">Winmispira thermophila (strain ATCC 700085 / DSM 6578 / Z-1203)</name>
    <name type="common">Spirochaeta thermophila</name>
    <dbReference type="NCBI Taxonomy" id="869211"/>
    <lineage>
        <taxon>Bacteria</taxon>
        <taxon>Pseudomonadati</taxon>
        <taxon>Spirochaetota</taxon>
        <taxon>Spirochaetia</taxon>
        <taxon>Winmispirales</taxon>
        <taxon>Winmispiraceae</taxon>
        <taxon>Winmispira</taxon>
    </lineage>
</organism>
<dbReference type="HOGENOM" id="CLU_012253_1_1_12"/>
<dbReference type="RefSeq" id="WP_014624797.1">
    <property type="nucleotide sequence ID" value="NC_017583.1"/>
</dbReference>
<protein>
    <recommendedName>
        <fullName evidence="1">Glucose/Sorbosone dehydrogenase domain-containing protein</fullName>
    </recommendedName>
</protein>
<dbReference type="KEGG" id="stq:Spith_1180"/>
<dbReference type="Pfam" id="PF07995">
    <property type="entry name" value="GSDH"/>
    <property type="match status" value="1"/>
</dbReference>
<dbReference type="PANTHER" id="PTHR19328:SF75">
    <property type="entry name" value="ALDOSE SUGAR DEHYDROGENASE YLII"/>
    <property type="match status" value="1"/>
</dbReference>
<evidence type="ECO:0000313" key="3">
    <source>
        <dbReference type="Proteomes" id="UP000007254"/>
    </source>
</evidence>
<feature type="domain" description="Glucose/Sorbosone dehydrogenase" evidence="1">
    <location>
        <begin position="43"/>
        <end position="368"/>
    </location>
</feature>